<keyword evidence="4" id="KW-0433">Leucine-rich repeat</keyword>
<proteinExistence type="predicted"/>
<sequence length="254" mass="28280">MLTPGKTEDMKKVSFLLLFVSMATSLIAQNEVSQREVIALLELKAKTKGHLWTQQWDQSKPISTWHGVTVKDGKVVALDLSDNNLQGKLPITIGNLRHLQVLDLSGNQIEGKIPALFRKFQDLKEVNLEDNKLAGNIPNTINKLQNLQELKLSNNQLQGSVPNNINTLKKLTTLALANNDLQGALPEGMEKLTKLKRLYLSNTKLTNLSALKGLASQQLILTDFEIDNGKLVPLDFSKVPEGLSKLKFEDFDDM</sequence>
<accession>A0A0P7AKH7</accession>
<evidence type="ECO:0000313" key="13">
    <source>
        <dbReference type="EMBL" id="KPM32344.1"/>
    </source>
</evidence>
<dbReference type="InterPro" id="IPR025875">
    <property type="entry name" value="Leu-rich_rpt_4"/>
</dbReference>
<dbReference type="GO" id="GO:0005886">
    <property type="term" value="C:plasma membrane"/>
    <property type="evidence" value="ECO:0007669"/>
    <property type="project" value="UniProtKB-SubCell"/>
</dbReference>
<gene>
    <name evidence="13" type="ORF">I595_1996</name>
</gene>
<evidence type="ECO:0000256" key="1">
    <source>
        <dbReference type="ARBA" id="ARBA00004236"/>
    </source>
</evidence>
<dbReference type="EMBL" id="LDJX01000003">
    <property type="protein sequence ID" value="KPM32344.1"/>
    <property type="molecule type" value="Genomic_DNA"/>
</dbReference>
<dbReference type="PATRIC" id="fig|1300341.3.peg.2180"/>
<dbReference type="InterPro" id="IPR001611">
    <property type="entry name" value="Leu-rich_rpt"/>
</dbReference>
<dbReference type="GO" id="GO:0012505">
    <property type="term" value="C:endomembrane system"/>
    <property type="evidence" value="ECO:0007669"/>
    <property type="project" value="UniProtKB-SubCell"/>
</dbReference>
<evidence type="ECO:0000256" key="4">
    <source>
        <dbReference type="ARBA" id="ARBA00022614"/>
    </source>
</evidence>
<evidence type="ECO:0000256" key="6">
    <source>
        <dbReference type="ARBA" id="ARBA00022729"/>
    </source>
</evidence>
<evidence type="ECO:0000256" key="9">
    <source>
        <dbReference type="ARBA" id="ARBA00023136"/>
    </source>
</evidence>
<dbReference type="InterPro" id="IPR003591">
    <property type="entry name" value="Leu-rich_rpt_typical-subtyp"/>
</dbReference>
<evidence type="ECO:0000256" key="7">
    <source>
        <dbReference type="ARBA" id="ARBA00022737"/>
    </source>
</evidence>
<dbReference type="Gene3D" id="3.80.10.10">
    <property type="entry name" value="Ribonuclease Inhibitor"/>
    <property type="match status" value="2"/>
</dbReference>
<dbReference type="SMART" id="SM00369">
    <property type="entry name" value="LRR_TYP"/>
    <property type="match status" value="3"/>
</dbReference>
<dbReference type="SUPFAM" id="SSF52058">
    <property type="entry name" value="L domain-like"/>
    <property type="match status" value="1"/>
</dbReference>
<dbReference type="PROSITE" id="PS51450">
    <property type="entry name" value="LRR"/>
    <property type="match status" value="2"/>
</dbReference>
<dbReference type="Pfam" id="PF12799">
    <property type="entry name" value="LRR_4"/>
    <property type="match status" value="1"/>
</dbReference>
<evidence type="ECO:0000256" key="5">
    <source>
        <dbReference type="ARBA" id="ARBA00022692"/>
    </source>
</evidence>
<dbReference type="STRING" id="1300341.I595_1996"/>
<dbReference type="Proteomes" id="UP000050280">
    <property type="component" value="Unassembled WGS sequence"/>
</dbReference>
<dbReference type="Pfam" id="PF13855">
    <property type="entry name" value="LRR_8"/>
    <property type="match status" value="1"/>
</dbReference>
<reference evidence="13 14" key="1">
    <citation type="submission" date="2015-09" db="EMBL/GenBank/DDBJ databases">
        <title>Genome sequence of the marine flavobacterium Croceitalea dokdonensis DOKDO 023 that contains proton- and sodium-pumping rhodopsins.</title>
        <authorList>
            <person name="Kwon S.-K."/>
            <person name="Lee H.K."/>
            <person name="Kwak M.-J."/>
            <person name="Kim J.F."/>
        </authorList>
    </citation>
    <scope>NUCLEOTIDE SEQUENCE [LARGE SCALE GENOMIC DNA]</scope>
    <source>
        <strain evidence="13 14">DOKDO 023</strain>
    </source>
</reference>
<keyword evidence="11" id="KW-0325">Glycoprotein</keyword>
<keyword evidence="7" id="KW-0677">Repeat</keyword>
<dbReference type="PANTHER" id="PTHR27004">
    <property type="entry name" value="RECEPTOR-LIKE PROTEIN 12 ISOFORM X1"/>
    <property type="match status" value="1"/>
</dbReference>
<keyword evidence="8" id="KW-1133">Transmembrane helix</keyword>
<dbReference type="InterPro" id="IPR032675">
    <property type="entry name" value="LRR_dom_sf"/>
</dbReference>
<evidence type="ECO:0000256" key="8">
    <source>
        <dbReference type="ARBA" id="ARBA00022989"/>
    </source>
</evidence>
<dbReference type="PRINTS" id="PR00019">
    <property type="entry name" value="LEURICHRPT"/>
</dbReference>
<evidence type="ECO:0000313" key="14">
    <source>
        <dbReference type="Proteomes" id="UP000050280"/>
    </source>
</evidence>
<protein>
    <submittedName>
        <fullName evidence="13">Leucine-rich repeat-containing protein</fullName>
    </submittedName>
</protein>
<keyword evidence="3" id="KW-1003">Cell membrane</keyword>
<comment type="caution">
    <text evidence="13">The sequence shown here is derived from an EMBL/GenBank/DDBJ whole genome shotgun (WGS) entry which is preliminary data.</text>
</comment>
<evidence type="ECO:0000256" key="3">
    <source>
        <dbReference type="ARBA" id="ARBA00022475"/>
    </source>
</evidence>
<evidence type="ECO:0000256" key="11">
    <source>
        <dbReference type="ARBA" id="ARBA00023180"/>
    </source>
</evidence>
<dbReference type="PANTHER" id="PTHR27004:SF462">
    <property type="entry name" value="LRR RECEPTOR-LIKE KINASE"/>
    <property type="match status" value="1"/>
</dbReference>
<dbReference type="Pfam" id="PF00560">
    <property type="entry name" value="LRR_1"/>
    <property type="match status" value="1"/>
</dbReference>
<name>A0A0P7AKH7_9FLAO</name>
<keyword evidence="6" id="KW-0732">Signal</keyword>
<keyword evidence="9" id="KW-0472">Membrane</keyword>
<keyword evidence="5" id="KW-0812">Transmembrane</keyword>
<keyword evidence="14" id="KW-1185">Reference proteome</keyword>
<keyword evidence="10" id="KW-0675">Receptor</keyword>
<comment type="subcellular location">
    <subcellularLocation>
        <location evidence="1">Cell membrane</location>
    </subcellularLocation>
    <subcellularLocation>
        <location evidence="12">Endomembrane system</location>
        <topology evidence="12">Single-pass membrane protein</topology>
    </subcellularLocation>
    <subcellularLocation>
        <location evidence="2">Membrane</location>
        <topology evidence="2">Single-pass type I membrane protein</topology>
    </subcellularLocation>
</comment>
<evidence type="ECO:0000256" key="10">
    <source>
        <dbReference type="ARBA" id="ARBA00023170"/>
    </source>
</evidence>
<dbReference type="AlphaFoldDB" id="A0A0P7AKH7"/>
<organism evidence="13 14">
    <name type="scientific">Croceitalea dokdonensis DOKDO 023</name>
    <dbReference type="NCBI Taxonomy" id="1300341"/>
    <lineage>
        <taxon>Bacteria</taxon>
        <taxon>Pseudomonadati</taxon>
        <taxon>Bacteroidota</taxon>
        <taxon>Flavobacteriia</taxon>
        <taxon>Flavobacteriales</taxon>
        <taxon>Flavobacteriaceae</taxon>
        <taxon>Croceitalea</taxon>
    </lineage>
</organism>
<evidence type="ECO:0000256" key="2">
    <source>
        <dbReference type="ARBA" id="ARBA00004479"/>
    </source>
</evidence>
<evidence type="ECO:0000256" key="12">
    <source>
        <dbReference type="ARBA" id="ARBA00037847"/>
    </source>
</evidence>
<dbReference type="FunFam" id="3.80.10.10:FF:000299">
    <property type="entry name" value="Piriformospora indica-insensitive protein 2"/>
    <property type="match status" value="1"/>
</dbReference>